<dbReference type="PANTHER" id="PTHR31361:SF1">
    <property type="entry name" value="BETA-GLUCAN SYNTHESIS-ASSOCIATED PROTEIN KRE6-RELATED"/>
    <property type="match status" value="1"/>
</dbReference>
<evidence type="ECO:0000313" key="12">
    <source>
        <dbReference type="EMBL" id="KAG7664100.1"/>
    </source>
</evidence>
<reference evidence="12 13" key="1">
    <citation type="journal article" date="2021" name="DNA Res.">
        <title>Genome analysis of Candida subhashii reveals its hybrid nature and dual mitochondrial genome conformations.</title>
        <authorList>
            <person name="Mixao V."/>
            <person name="Hegedusova E."/>
            <person name="Saus E."/>
            <person name="Pryszcz L.P."/>
            <person name="Cillingova A."/>
            <person name="Nosek J."/>
            <person name="Gabaldon T."/>
        </authorList>
    </citation>
    <scope>NUCLEOTIDE SEQUENCE [LARGE SCALE GENOMIC DNA]</scope>
    <source>
        <strain evidence="12 13">CBS 10753</strain>
    </source>
</reference>
<dbReference type="InterPro" id="IPR005629">
    <property type="entry name" value="Skn1/Kre6/Sbg1"/>
</dbReference>
<feature type="compositionally biased region" description="Basic and acidic residues" evidence="9">
    <location>
        <begin position="65"/>
        <end position="76"/>
    </location>
</feature>
<comment type="similarity">
    <text evidence="2">Belongs to the SKN1/KRE6 family.</text>
</comment>
<dbReference type="AlphaFoldDB" id="A0A8J5UY39"/>
<name>A0A8J5UY39_9ASCO</name>
<evidence type="ECO:0000256" key="2">
    <source>
        <dbReference type="ARBA" id="ARBA00010962"/>
    </source>
</evidence>
<dbReference type="InterPro" id="IPR000757">
    <property type="entry name" value="Beta-glucanase-like"/>
</dbReference>
<evidence type="ECO:0000256" key="6">
    <source>
        <dbReference type="ARBA" id="ARBA00023136"/>
    </source>
</evidence>
<dbReference type="PROSITE" id="PS51762">
    <property type="entry name" value="GH16_2"/>
    <property type="match status" value="1"/>
</dbReference>
<evidence type="ECO:0000259" key="11">
    <source>
        <dbReference type="PROSITE" id="PS51762"/>
    </source>
</evidence>
<keyword evidence="3 10" id="KW-0812">Transmembrane</keyword>
<organism evidence="12 13">
    <name type="scientific">[Candida] subhashii</name>
    <dbReference type="NCBI Taxonomy" id="561895"/>
    <lineage>
        <taxon>Eukaryota</taxon>
        <taxon>Fungi</taxon>
        <taxon>Dikarya</taxon>
        <taxon>Ascomycota</taxon>
        <taxon>Saccharomycotina</taxon>
        <taxon>Pichiomycetes</taxon>
        <taxon>Debaryomycetaceae</taxon>
        <taxon>Spathaspora</taxon>
    </lineage>
</organism>
<dbReference type="GO" id="GO:0015926">
    <property type="term" value="F:glucosidase activity"/>
    <property type="evidence" value="ECO:0007669"/>
    <property type="project" value="TreeGrafter"/>
</dbReference>
<evidence type="ECO:0000256" key="4">
    <source>
        <dbReference type="ARBA" id="ARBA00022968"/>
    </source>
</evidence>
<dbReference type="CDD" id="cd02180">
    <property type="entry name" value="GH16_fungal_KRE6_glucanase"/>
    <property type="match status" value="1"/>
</dbReference>
<dbReference type="GO" id="GO:0005886">
    <property type="term" value="C:plasma membrane"/>
    <property type="evidence" value="ECO:0007669"/>
    <property type="project" value="TreeGrafter"/>
</dbReference>
<dbReference type="RefSeq" id="XP_049264332.1">
    <property type="nucleotide sequence ID" value="XM_049406095.1"/>
</dbReference>
<sequence length="626" mass="70659">MSRDLTYNTPQFSVTNADGEQEFQFHSHNHSYTSIQDAIDETPPESFNSNPSNESLPGFTPIDTSEYHPSHYERLDDGSLYTTNSTAYSNTSTYSKDGASSSIYEMQSYETTANNDDASPFGGYSPNAFFLYWEEKEPDDYLHNPDPIEDAKYESNRFWYDLKSMDRRSFFGLLTFIFMFFAALGIFILLPILSYGAKFTPSVTTGIKLTDYVYPMISSIRTNLVDPDTPKEALTWTNPLTNETWPLVFSDEFNTEGRTFYDGDDQFFTAMDFHYAATNDLEWYDPDAVTTANGTLNLRLDAFKNHDLLYRSGMVQSWNKFCFTQGKIEFSARLPGYGNISGLWPGLWTMGNLGRPGYLATTDGVWPYTYSTCDAGITPNQSSSDGISYLPGQRLNSCTCPGEDHPNPGTGRGAPEIDVVEAQISGIGQVSQSLQVAPYDIWYMPDYSFLEIYNASITHMNTYAGGPFQQAVSGLTMLNTSWYEYGDTAHNFQKYGFEYLNDDTTGYVTWFVGDAPAWTVKAFALHPNGNVGWRQIPKEPLALIMNLGLSNNWAYIDWLSLVFPSTMSVDYVRLYQPEGQVNLGCDPEGYPTQEYIQKHLNIYENVNFTSYEDAGYTMPKNKLTGC</sequence>
<evidence type="ECO:0000256" key="1">
    <source>
        <dbReference type="ARBA" id="ARBA00004606"/>
    </source>
</evidence>
<proteinExistence type="inferred from homology"/>
<evidence type="ECO:0000256" key="8">
    <source>
        <dbReference type="ARBA" id="ARBA00023316"/>
    </source>
</evidence>
<dbReference type="Pfam" id="PF03935">
    <property type="entry name" value="SKN1_KRE6_Sbg1"/>
    <property type="match status" value="1"/>
</dbReference>
<dbReference type="GO" id="GO:0006078">
    <property type="term" value="P:(1-&gt;6)-beta-D-glucan biosynthetic process"/>
    <property type="evidence" value="ECO:0007669"/>
    <property type="project" value="TreeGrafter"/>
</dbReference>
<gene>
    <name evidence="12" type="ORF">J8A68_002354</name>
</gene>
<evidence type="ECO:0000256" key="3">
    <source>
        <dbReference type="ARBA" id="ARBA00022692"/>
    </source>
</evidence>
<keyword evidence="7" id="KW-0325">Glycoprotein</keyword>
<evidence type="ECO:0000256" key="5">
    <source>
        <dbReference type="ARBA" id="ARBA00022989"/>
    </source>
</evidence>
<keyword evidence="6 10" id="KW-0472">Membrane</keyword>
<dbReference type="FunFam" id="2.60.120.200:FF:000140">
    <property type="entry name" value="Beta-glucan synthesis-associated protein"/>
    <property type="match status" value="1"/>
</dbReference>
<dbReference type="GO" id="GO:0005789">
    <property type="term" value="C:endoplasmic reticulum membrane"/>
    <property type="evidence" value="ECO:0007669"/>
    <property type="project" value="TreeGrafter"/>
</dbReference>
<protein>
    <submittedName>
        <fullName evidence="12">SKN1</fullName>
    </submittedName>
</protein>
<dbReference type="OrthoDB" id="412647at2759"/>
<dbReference type="PANTHER" id="PTHR31361">
    <property type="entry name" value="BETA-GLUCAN SYNTHESIS-ASSOCIATED PROTEIN KRE6-RELATED"/>
    <property type="match status" value="1"/>
</dbReference>
<comment type="subcellular location">
    <subcellularLocation>
        <location evidence="1">Membrane</location>
        <topology evidence="1">Single-pass type II membrane protein</topology>
    </subcellularLocation>
</comment>
<keyword evidence="8" id="KW-0961">Cell wall biogenesis/degradation</keyword>
<keyword evidence="13" id="KW-1185">Reference proteome</keyword>
<evidence type="ECO:0000313" key="13">
    <source>
        <dbReference type="Proteomes" id="UP000694255"/>
    </source>
</evidence>
<dbReference type="Proteomes" id="UP000694255">
    <property type="component" value="Unassembled WGS sequence"/>
</dbReference>
<comment type="caution">
    <text evidence="12">The sequence shown here is derived from an EMBL/GenBank/DDBJ whole genome shotgun (WGS) entry which is preliminary data.</text>
</comment>
<dbReference type="GO" id="GO:0031505">
    <property type="term" value="P:fungal-type cell wall organization"/>
    <property type="evidence" value="ECO:0007669"/>
    <property type="project" value="TreeGrafter"/>
</dbReference>
<evidence type="ECO:0000256" key="10">
    <source>
        <dbReference type="SAM" id="Phobius"/>
    </source>
</evidence>
<accession>A0A8J5UY39</accession>
<feature type="compositionally biased region" description="Low complexity" evidence="9">
    <location>
        <begin position="44"/>
        <end position="55"/>
    </location>
</feature>
<feature type="region of interest" description="Disordered" evidence="9">
    <location>
        <begin position="40"/>
        <end position="76"/>
    </location>
</feature>
<keyword evidence="5 10" id="KW-1133">Transmembrane helix</keyword>
<feature type="transmembrane region" description="Helical" evidence="10">
    <location>
        <begin position="170"/>
        <end position="193"/>
    </location>
</feature>
<dbReference type="GeneID" id="73469155"/>
<feature type="domain" description="GH16" evidence="11">
    <location>
        <begin position="234"/>
        <end position="580"/>
    </location>
</feature>
<keyword evidence="4" id="KW-0735">Signal-anchor</keyword>
<evidence type="ECO:0000256" key="7">
    <source>
        <dbReference type="ARBA" id="ARBA00023180"/>
    </source>
</evidence>
<dbReference type="EMBL" id="JAGSYN010000107">
    <property type="protein sequence ID" value="KAG7664100.1"/>
    <property type="molecule type" value="Genomic_DNA"/>
</dbReference>
<evidence type="ECO:0000256" key="9">
    <source>
        <dbReference type="SAM" id="MobiDB-lite"/>
    </source>
</evidence>